<dbReference type="Pfam" id="PF10173">
    <property type="entry name" value="Mit_KHE1"/>
    <property type="match status" value="1"/>
</dbReference>
<dbReference type="VEuPathDB" id="FungiDB:YALI0_D12474g"/>
<dbReference type="RefSeq" id="XP_502746.3">
    <property type="nucleotide sequence ID" value="XM_502746.3"/>
</dbReference>
<dbReference type="KEGG" id="yli:2910141"/>
<dbReference type="GO" id="GO:0005743">
    <property type="term" value="C:mitochondrial inner membrane"/>
    <property type="evidence" value="ECO:0007669"/>
    <property type="project" value="TreeGrafter"/>
</dbReference>
<dbReference type="GO" id="GO:1902600">
    <property type="term" value="P:proton transmembrane transport"/>
    <property type="evidence" value="ECO:0007669"/>
    <property type="project" value="TreeGrafter"/>
</dbReference>
<dbReference type="Proteomes" id="UP000182444">
    <property type="component" value="Chromosome 1D"/>
</dbReference>
<dbReference type="AlphaFoldDB" id="A0A1D8NED7"/>
<evidence type="ECO:0000313" key="1">
    <source>
        <dbReference type="EMBL" id="AOW03973.1"/>
    </source>
</evidence>
<dbReference type="VEuPathDB" id="FungiDB:YALI1_D15568g"/>
<sequence>MKLVFTPLTARRAMVYCVQTSVTPPASQTPRLDDKLVKKFGTVWKQFESSETGWKKQIVFWTNKMLEQIPYEEWGLKSIPRQSAVLRRLKQIEAKDEKELFEKNEKLPVAEQLPVVQLEDIAKKHHEELLKVPLVFPNHLSTPDQAKAQLLKLAIDGAKHHRKYMIWCAIGAPLTLPVALLPVLPNLPGFYLVFRCWSHWKALEGANHLKHLIEDNHLEFVSSEQVFDAYNKAEDTHVLKNVAKLAEEDGVAPATPTSNETVENSLLVDNTSIDHIVETVQLPDLAAELKRARRQVVYNIDKEIKKREQK</sequence>
<dbReference type="PANTHER" id="PTHR28062:SF1">
    <property type="entry name" value="TRANSMEMBRANE PROTEIN"/>
    <property type="match status" value="1"/>
</dbReference>
<dbReference type="OMA" id="PFFYLAY"/>
<dbReference type="EMBL" id="CP017556">
    <property type="protein sequence ID" value="AOW03973.1"/>
    <property type="molecule type" value="Genomic_DNA"/>
</dbReference>
<protein>
    <recommendedName>
        <fullName evidence="3">Mitochondrial K+-H+ exchange-related-domain-containing protein</fullName>
    </recommendedName>
</protein>
<dbReference type="PANTHER" id="PTHR28062">
    <property type="entry name" value="K+-H+ EXCHANGE-LIKE PROTEIN"/>
    <property type="match status" value="1"/>
</dbReference>
<evidence type="ECO:0008006" key="3">
    <source>
        <dbReference type="Google" id="ProtNLM"/>
    </source>
</evidence>
<proteinExistence type="predicted"/>
<dbReference type="GO" id="GO:0006813">
    <property type="term" value="P:potassium ion transport"/>
    <property type="evidence" value="ECO:0007669"/>
    <property type="project" value="TreeGrafter"/>
</dbReference>
<dbReference type="InterPro" id="IPR018786">
    <property type="entry name" value="Mit_KHE1"/>
</dbReference>
<gene>
    <name evidence="1" type="ORF">YALI1_D15568g</name>
</gene>
<evidence type="ECO:0000313" key="2">
    <source>
        <dbReference type="Proteomes" id="UP000182444"/>
    </source>
</evidence>
<organism evidence="1 2">
    <name type="scientific">Yarrowia lipolytica</name>
    <name type="common">Candida lipolytica</name>
    <dbReference type="NCBI Taxonomy" id="4952"/>
    <lineage>
        <taxon>Eukaryota</taxon>
        <taxon>Fungi</taxon>
        <taxon>Dikarya</taxon>
        <taxon>Ascomycota</taxon>
        <taxon>Saccharomycotina</taxon>
        <taxon>Dipodascomycetes</taxon>
        <taxon>Dipodascales</taxon>
        <taxon>Dipodascales incertae sedis</taxon>
        <taxon>Yarrowia</taxon>
    </lineage>
</organism>
<dbReference type="eggNOG" id="KOG4539">
    <property type="taxonomic scope" value="Eukaryota"/>
</dbReference>
<reference evidence="1 2" key="1">
    <citation type="journal article" date="2016" name="PLoS ONE">
        <title>Sequence Assembly of Yarrowia lipolytica Strain W29/CLIB89 Shows Transposable Element Diversity.</title>
        <authorList>
            <person name="Magnan C."/>
            <person name="Yu J."/>
            <person name="Chang I."/>
            <person name="Jahn E."/>
            <person name="Kanomata Y."/>
            <person name="Wu J."/>
            <person name="Zeller M."/>
            <person name="Oakes M."/>
            <person name="Baldi P."/>
            <person name="Sandmeyer S."/>
        </authorList>
    </citation>
    <scope>NUCLEOTIDE SEQUENCE [LARGE SCALE GENOMIC DNA]</scope>
    <source>
        <strain evidence="2">CLIB89(W29)</strain>
    </source>
</reference>
<name>A0A1D8NED7_YARLL</name>
<dbReference type="GeneID" id="2910141"/>
<accession>A0A1D8NED7</accession>